<comment type="similarity">
    <text evidence="1 9 10">Belongs to the peptidase S8 family.</text>
</comment>
<name>A0A8H7SCX6_9FUNG</name>
<evidence type="ECO:0000256" key="7">
    <source>
        <dbReference type="ARBA" id="ARBA00022825"/>
    </source>
</evidence>
<dbReference type="InterPro" id="IPR050131">
    <property type="entry name" value="Peptidase_S8_subtilisin-like"/>
</dbReference>
<evidence type="ECO:0000256" key="3">
    <source>
        <dbReference type="ARBA" id="ARBA00022525"/>
    </source>
</evidence>
<dbReference type="AlphaFoldDB" id="A0A8H7SCX6"/>
<dbReference type="EMBL" id="JAEPRB010000018">
    <property type="protein sequence ID" value="KAG2226320.1"/>
    <property type="molecule type" value="Genomic_DNA"/>
</dbReference>
<dbReference type="InterPro" id="IPR023828">
    <property type="entry name" value="Peptidase_S8_Ser-AS"/>
</dbReference>
<dbReference type="OrthoDB" id="10256524at2759"/>
<keyword evidence="3" id="KW-0964">Secreted</keyword>
<dbReference type="InterPro" id="IPR015500">
    <property type="entry name" value="Peptidase_S8_subtilisin-rel"/>
</dbReference>
<dbReference type="GO" id="GO:0004252">
    <property type="term" value="F:serine-type endopeptidase activity"/>
    <property type="evidence" value="ECO:0007669"/>
    <property type="project" value="UniProtKB-UniRule"/>
</dbReference>
<gene>
    <name evidence="15" type="ORF">INT45_005992</name>
</gene>
<dbReference type="PROSITE" id="PS00136">
    <property type="entry name" value="SUBTILASE_ASP"/>
    <property type="match status" value="1"/>
</dbReference>
<feature type="domain" description="C5a peptidase/Subtilisin-like protease SBT2-like Fn3-like" evidence="14">
    <location>
        <begin position="647"/>
        <end position="752"/>
    </location>
</feature>
<evidence type="ECO:0000259" key="12">
    <source>
        <dbReference type="Pfam" id="PF00082"/>
    </source>
</evidence>
<feature type="active site" description="Charge relay system" evidence="8 9">
    <location>
        <position position="573"/>
    </location>
</feature>
<proteinExistence type="inferred from homology"/>
<dbReference type="Proteomes" id="UP000646827">
    <property type="component" value="Unassembled WGS sequence"/>
</dbReference>
<evidence type="ECO:0000313" key="16">
    <source>
        <dbReference type="Proteomes" id="UP000646827"/>
    </source>
</evidence>
<evidence type="ECO:0000313" key="15">
    <source>
        <dbReference type="EMBL" id="KAG2226320.1"/>
    </source>
</evidence>
<evidence type="ECO:0000256" key="6">
    <source>
        <dbReference type="ARBA" id="ARBA00022801"/>
    </source>
</evidence>
<feature type="domain" description="Peptidase S8/S53" evidence="12">
    <location>
        <begin position="166"/>
        <end position="595"/>
    </location>
</feature>
<dbReference type="InterPro" id="IPR036852">
    <property type="entry name" value="Peptidase_S8/S53_dom_sf"/>
</dbReference>
<dbReference type="SUPFAM" id="SSF52743">
    <property type="entry name" value="Subtilisin-like"/>
    <property type="match status" value="1"/>
</dbReference>
<protein>
    <submittedName>
        <fullName evidence="15">Uncharacterized protein</fullName>
    </submittedName>
</protein>
<dbReference type="Pfam" id="PF00082">
    <property type="entry name" value="Peptidase_S8"/>
    <property type="match status" value="1"/>
</dbReference>
<dbReference type="PANTHER" id="PTHR43806">
    <property type="entry name" value="PEPTIDASE S8"/>
    <property type="match status" value="1"/>
</dbReference>
<dbReference type="InterPro" id="IPR022398">
    <property type="entry name" value="Peptidase_S8_His-AS"/>
</dbReference>
<dbReference type="InterPro" id="IPR023827">
    <property type="entry name" value="Peptidase_S8_Asp-AS"/>
</dbReference>
<dbReference type="Pfam" id="PF06280">
    <property type="entry name" value="fn3_5"/>
    <property type="match status" value="1"/>
</dbReference>
<feature type="domain" description="PA" evidence="13">
    <location>
        <begin position="395"/>
        <end position="479"/>
    </location>
</feature>
<dbReference type="InterPro" id="IPR003137">
    <property type="entry name" value="PA_domain"/>
</dbReference>
<feature type="signal peptide" evidence="11">
    <location>
        <begin position="1"/>
        <end position="23"/>
    </location>
</feature>
<feature type="chain" id="PRO_5034278247" evidence="11">
    <location>
        <begin position="24"/>
        <end position="926"/>
    </location>
</feature>
<keyword evidence="2" id="KW-0134">Cell wall</keyword>
<dbReference type="Pfam" id="PF02225">
    <property type="entry name" value="PA"/>
    <property type="match status" value="1"/>
</dbReference>
<evidence type="ECO:0000256" key="9">
    <source>
        <dbReference type="PROSITE-ProRule" id="PRU01240"/>
    </source>
</evidence>
<dbReference type="GO" id="GO:0005615">
    <property type="term" value="C:extracellular space"/>
    <property type="evidence" value="ECO:0007669"/>
    <property type="project" value="TreeGrafter"/>
</dbReference>
<keyword evidence="6 9" id="KW-0378">Hydrolase</keyword>
<evidence type="ECO:0000259" key="14">
    <source>
        <dbReference type="Pfam" id="PF06280"/>
    </source>
</evidence>
<feature type="active site" description="Charge relay system" evidence="8 9">
    <location>
        <position position="231"/>
    </location>
</feature>
<evidence type="ECO:0000256" key="11">
    <source>
        <dbReference type="SAM" id="SignalP"/>
    </source>
</evidence>
<dbReference type="GO" id="GO:0006508">
    <property type="term" value="P:proteolysis"/>
    <property type="evidence" value="ECO:0007669"/>
    <property type="project" value="UniProtKB-KW"/>
</dbReference>
<keyword evidence="5 11" id="KW-0732">Signal</keyword>
<organism evidence="15 16">
    <name type="scientific">Circinella minor</name>
    <dbReference type="NCBI Taxonomy" id="1195481"/>
    <lineage>
        <taxon>Eukaryota</taxon>
        <taxon>Fungi</taxon>
        <taxon>Fungi incertae sedis</taxon>
        <taxon>Mucoromycota</taxon>
        <taxon>Mucoromycotina</taxon>
        <taxon>Mucoromycetes</taxon>
        <taxon>Mucorales</taxon>
        <taxon>Lichtheimiaceae</taxon>
        <taxon>Circinella</taxon>
    </lineage>
</organism>
<evidence type="ECO:0000256" key="4">
    <source>
        <dbReference type="ARBA" id="ARBA00022670"/>
    </source>
</evidence>
<accession>A0A8H7SCX6</accession>
<dbReference type="SUPFAM" id="SSF52025">
    <property type="entry name" value="PA domain"/>
    <property type="match status" value="1"/>
</dbReference>
<dbReference type="InterPro" id="IPR010435">
    <property type="entry name" value="C5a/SBT2-like_Fn3"/>
</dbReference>
<reference evidence="15 16" key="1">
    <citation type="submission" date="2020-12" db="EMBL/GenBank/DDBJ databases">
        <title>Metabolic potential, ecology and presence of endohyphal bacteria is reflected in genomic diversity of Mucoromycotina.</title>
        <authorList>
            <person name="Muszewska A."/>
            <person name="Okrasinska A."/>
            <person name="Steczkiewicz K."/>
            <person name="Drgas O."/>
            <person name="Orlowska M."/>
            <person name="Perlinska-Lenart U."/>
            <person name="Aleksandrzak-Piekarczyk T."/>
            <person name="Szatraj K."/>
            <person name="Zielenkiewicz U."/>
            <person name="Pilsyk S."/>
            <person name="Malc E."/>
            <person name="Mieczkowski P."/>
            <person name="Kruszewska J.S."/>
            <person name="Biernat P."/>
            <person name="Pawlowska J."/>
        </authorList>
    </citation>
    <scope>NUCLEOTIDE SEQUENCE [LARGE SCALE GENOMIC DNA]</scope>
    <source>
        <strain evidence="15 16">CBS 142.35</strain>
    </source>
</reference>
<dbReference type="Gene3D" id="3.50.30.30">
    <property type="match status" value="1"/>
</dbReference>
<dbReference type="InterPro" id="IPR046450">
    <property type="entry name" value="PA_dom_sf"/>
</dbReference>
<dbReference type="PROSITE" id="PS00138">
    <property type="entry name" value="SUBTILASE_SER"/>
    <property type="match status" value="1"/>
</dbReference>
<keyword evidence="4 9" id="KW-0645">Protease</keyword>
<dbReference type="PROSITE" id="PS00137">
    <property type="entry name" value="SUBTILASE_HIS"/>
    <property type="match status" value="1"/>
</dbReference>
<dbReference type="GO" id="GO:0016020">
    <property type="term" value="C:membrane"/>
    <property type="evidence" value="ECO:0007669"/>
    <property type="project" value="InterPro"/>
</dbReference>
<keyword evidence="16" id="KW-1185">Reference proteome</keyword>
<dbReference type="PANTHER" id="PTHR43806:SF66">
    <property type="entry name" value="SERIN ENDOPEPTIDASE"/>
    <property type="match status" value="1"/>
</dbReference>
<evidence type="ECO:0000256" key="10">
    <source>
        <dbReference type="RuleBase" id="RU003355"/>
    </source>
</evidence>
<comment type="caution">
    <text evidence="15">The sequence shown here is derived from an EMBL/GenBank/DDBJ whole genome shotgun (WGS) entry which is preliminary data.</text>
</comment>
<evidence type="ECO:0000256" key="2">
    <source>
        <dbReference type="ARBA" id="ARBA00022512"/>
    </source>
</evidence>
<evidence type="ECO:0000259" key="13">
    <source>
        <dbReference type="Pfam" id="PF02225"/>
    </source>
</evidence>
<dbReference type="PROSITE" id="PS51892">
    <property type="entry name" value="SUBTILASE"/>
    <property type="match status" value="1"/>
</dbReference>
<feature type="active site" description="Charge relay system" evidence="8 9">
    <location>
        <position position="175"/>
    </location>
</feature>
<evidence type="ECO:0000256" key="8">
    <source>
        <dbReference type="PIRSR" id="PIRSR615500-1"/>
    </source>
</evidence>
<dbReference type="PRINTS" id="PR00723">
    <property type="entry name" value="SUBTILISIN"/>
</dbReference>
<keyword evidence="7 9" id="KW-0720">Serine protease</keyword>
<evidence type="ECO:0000256" key="5">
    <source>
        <dbReference type="ARBA" id="ARBA00022729"/>
    </source>
</evidence>
<dbReference type="Gene3D" id="3.40.50.200">
    <property type="entry name" value="Peptidase S8/S53 domain"/>
    <property type="match status" value="2"/>
</dbReference>
<evidence type="ECO:0000256" key="1">
    <source>
        <dbReference type="ARBA" id="ARBA00011073"/>
    </source>
</evidence>
<dbReference type="InterPro" id="IPR000209">
    <property type="entry name" value="Peptidase_S8/S53_dom"/>
</dbReference>
<sequence>MFAITVVTVAMLIIVMTIQHTLAKTIPGAFIIEYAEDNTSDSIIQQHNRLLSTLGPLSQSLDVRQTYSSPLFRGVSVNLDNNNSPSSSPSFSALQTVANNSSNNEIEDPHHPVLKQLIRNPSVLNIYPIMEVPRPQWIVEEKQVRMPYENTLSQLKNIHQELNITGSGITVGILDSGIDYEHPALGGGFGEGYRVRLGYNLIDSDKDDKEAGTHRGPNDPYDVCLGDVGGHGTHVSGIIAGVDQNKDFLGVAPDVTLGMWRVFGCTGGASEDLIIKAMEMAYAAGCNVINLSLGTQDAWPESSMSVVANRLAENGVVVVSVAGNQGSEGVYLQNSPGAGSKVISVASVDNSFYLTLAVTTDELPDKNYPYAMSSTTKQMPNGTITVLFDEQRPELVTTGCPNAIRTNLSALAPLNGTTLLVRRGDCPFSEKFVFAERLGAQALLIYDEDDKNADHAILALTPGITIPAAGTSKEFAHQLIAIAKKKQEEEEEEGKDGVKTSTPPIIASSINIYFSTQELSRPLLSEGQVSLFSSLGPTYELDLKPTLAGIGGQVYSTLPRRMAGGWGTRSGTSMASPHVTGVVALMLAYYKQKNISVDPLFITEQLQNHAQYVIFEEKPEHPLLQGAGLIQPFTSLQSGIHVSPGYISFNDTENFVKTHQLNIANRGQKVLTAEIQHIPSKAVLSYENTTTRVVSEPHHRDDTHIKLELTASKITLQPGQSVDIQVTAQLPSMDYNYQMYGGFIQFVQKEDGDDKNKEKKNVNDNLLGKTVSVPYFGVLGKLNELPLFDKGFPYLAPAGNSDTMYGSNDIFTLNTTQAQYPDIICRLLSPTSQVTIQVLDQFNNIVGDIDGGPFKYWERNRLSKDQYSRSIQWNGKIATSATNSKESVMIPFGTYRLRVRALKMFGNPNILEQWEEWTSGPILVQQ</sequence>